<name>A0AAW0FX92_9APHY</name>
<dbReference type="AlphaFoldDB" id="A0AAW0FX92"/>
<evidence type="ECO:0008006" key="4">
    <source>
        <dbReference type="Google" id="ProtNLM"/>
    </source>
</evidence>
<protein>
    <recommendedName>
        <fullName evidence="4">BTB domain-containing protein</fullName>
    </recommendedName>
</protein>
<gene>
    <name evidence="2" type="ORF">QCA50_013344</name>
</gene>
<sequence>MELNTAYETSLVEGYFIDTVFYLYSCKSLSTGKVHKPRPVYASSKMLISASPYFATLLSGKFQEGKFGKLDGGFPEGEVNAIDDYEYDSDSDLDEEEEEVLPIPEEIIIPPMKPIQGVKDIKGPTFISTSDESDDSGSCSSSVPSETARRPVASMEYEVPPIPFEVASPEPPACKDWVREGRIVIIRGFAYATWLSMIRYLGTKETSFAPLQSLNRRHTRSLFDCSPKSMYRLAHLLELEDVKRLAVGNLRAQLHPTIIFPELFSLVGTTYPDVTQVLVDYFISYRRDSQISKASPEWIMKVASGAYADRSAAFSSVFTKLIR</sequence>
<proteinExistence type="predicted"/>
<feature type="compositionally biased region" description="Low complexity" evidence="1">
    <location>
        <begin position="136"/>
        <end position="145"/>
    </location>
</feature>
<dbReference type="Proteomes" id="UP001385951">
    <property type="component" value="Unassembled WGS sequence"/>
</dbReference>
<organism evidence="2 3">
    <name type="scientific">Cerrena zonata</name>
    <dbReference type="NCBI Taxonomy" id="2478898"/>
    <lineage>
        <taxon>Eukaryota</taxon>
        <taxon>Fungi</taxon>
        <taxon>Dikarya</taxon>
        <taxon>Basidiomycota</taxon>
        <taxon>Agaricomycotina</taxon>
        <taxon>Agaricomycetes</taxon>
        <taxon>Polyporales</taxon>
        <taxon>Cerrenaceae</taxon>
        <taxon>Cerrena</taxon>
    </lineage>
</organism>
<keyword evidence="3" id="KW-1185">Reference proteome</keyword>
<evidence type="ECO:0000256" key="1">
    <source>
        <dbReference type="SAM" id="MobiDB-lite"/>
    </source>
</evidence>
<reference evidence="2 3" key="1">
    <citation type="submission" date="2022-09" db="EMBL/GenBank/DDBJ databases">
        <authorList>
            <person name="Palmer J.M."/>
        </authorList>
    </citation>
    <scope>NUCLEOTIDE SEQUENCE [LARGE SCALE GENOMIC DNA]</scope>
    <source>
        <strain evidence="2 3">DSM 7382</strain>
    </source>
</reference>
<evidence type="ECO:0000313" key="3">
    <source>
        <dbReference type="Proteomes" id="UP001385951"/>
    </source>
</evidence>
<feature type="region of interest" description="Disordered" evidence="1">
    <location>
        <begin position="123"/>
        <end position="152"/>
    </location>
</feature>
<accession>A0AAW0FX92</accession>
<dbReference type="EMBL" id="JASBNA010000030">
    <property type="protein sequence ID" value="KAK7683510.1"/>
    <property type="molecule type" value="Genomic_DNA"/>
</dbReference>
<comment type="caution">
    <text evidence="2">The sequence shown here is derived from an EMBL/GenBank/DDBJ whole genome shotgun (WGS) entry which is preliminary data.</text>
</comment>
<evidence type="ECO:0000313" key="2">
    <source>
        <dbReference type="EMBL" id="KAK7683510.1"/>
    </source>
</evidence>